<feature type="region of interest" description="Disordered" evidence="1">
    <location>
        <begin position="1"/>
        <end position="27"/>
    </location>
</feature>
<accession>A0A9Q3GWX7</accession>
<comment type="caution">
    <text evidence="2">The sequence shown here is derived from an EMBL/GenBank/DDBJ whole genome shotgun (WGS) entry which is preliminary data.</text>
</comment>
<organism evidence="2 3">
    <name type="scientific">Austropuccinia psidii MF-1</name>
    <dbReference type="NCBI Taxonomy" id="1389203"/>
    <lineage>
        <taxon>Eukaryota</taxon>
        <taxon>Fungi</taxon>
        <taxon>Dikarya</taxon>
        <taxon>Basidiomycota</taxon>
        <taxon>Pucciniomycotina</taxon>
        <taxon>Pucciniomycetes</taxon>
        <taxon>Pucciniales</taxon>
        <taxon>Sphaerophragmiaceae</taxon>
        <taxon>Austropuccinia</taxon>
    </lineage>
</organism>
<name>A0A9Q3GWX7_9BASI</name>
<dbReference type="EMBL" id="AVOT02006811">
    <property type="protein sequence ID" value="MBW0482502.1"/>
    <property type="molecule type" value="Genomic_DNA"/>
</dbReference>
<gene>
    <name evidence="2" type="ORF">O181_022217</name>
</gene>
<evidence type="ECO:0000313" key="2">
    <source>
        <dbReference type="EMBL" id="MBW0482502.1"/>
    </source>
</evidence>
<evidence type="ECO:0000313" key="3">
    <source>
        <dbReference type="Proteomes" id="UP000765509"/>
    </source>
</evidence>
<dbReference type="AlphaFoldDB" id="A0A9Q3GWX7"/>
<feature type="compositionally biased region" description="Polar residues" evidence="1">
    <location>
        <begin position="15"/>
        <end position="26"/>
    </location>
</feature>
<keyword evidence="3" id="KW-1185">Reference proteome</keyword>
<dbReference type="Proteomes" id="UP000765509">
    <property type="component" value="Unassembled WGS sequence"/>
</dbReference>
<protein>
    <submittedName>
        <fullName evidence="2">Uncharacterized protein</fullName>
    </submittedName>
</protein>
<sequence length="82" mass="8849">MEQTHYRSTGGPASHPNSPEGTSSLRPSDWKHGFCPFLSNSTQSVYNYHGLPWSEFNPAVPTAVCAHLIGNAGLAPLWLVLG</sequence>
<evidence type="ECO:0000256" key="1">
    <source>
        <dbReference type="SAM" id="MobiDB-lite"/>
    </source>
</evidence>
<proteinExistence type="predicted"/>
<reference evidence="2" key="1">
    <citation type="submission" date="2021-03" db="EMBL/GenBank/DDBJ databases">
        <title>Draft genome sequence of rust myrtle Austropuccinia psidii MF-1, a brazilian biotype.</title>
        <authorList>
            <person name="Quecine M.C."/>
            <person name="Pachon D.M.R."/>
            <person name="Bonatelli M.L."/>
            <person name="Correr F.H."/>
            <person name="Franceschini L.M."/>
            <person name="Leite T.F."/>
            <person name="Margarido G.R.A."/>
            <person name="Almeida C.A."/>
            <person name="Ferrarezi J.A."/>
            <person name="Labate C.A."/>
        </authorList>
    </citation>
    <scope>NUCLEOTIDE SEQUENCE</scope>
    <source>
        <strain evidence="2">MF-1</strain>
    </source>
</reference>